<feature type="domain" description="Fe2OG dioxygenase" evidence="7">
    <location>
        <begin position="111"/>
        <end position="220"/>
    </location>
</feature>
<dbReference type="PANTHER" id="PTHR10869">
    <property type="entry name" value="PROLYL 4-HYDROXYLASE ALPHA SUBUNIT"/>
    <property type="match status" value="1"/>
</dbReference>
<dbReference type="SMART" id="SM00702">
    <property type="entry name" value="P4Hc"/>
    <property type="match status" value="1"/>
</dbReference>
<dbReference type="RefSeq" id="WP_021239191.1">
    <property type="nucleotide sequence ID" value="NZ_ATHO01000143.1"/>
</dbReference>
<keyword evidence="3" id="KW-0847">Vitamin C</keyword>
<dbReference type="PANTHER" id="PTHR10869:SF246">
    <property type="entry name" value="TRANSMEMBRANE PROLYL 4-HYDROXYLASE"/>
    <property type="match status" value="1"/>
</dbReference>
<evidence type="ECO:0000259" key="7">
    <source>
        <dbReference type="PROSITE" id="PS51471"/>
    </source>
</evidence>
<keyword evidence="6" id="KW-0408">Iron</keyword>
<dbReference type="EMBL" id="ATHO01000143">
    <property type="protein sequence ID" value="EQB02764.1"/>
    <property type="molecule type" value="Genomic_DNA"/>
</dbReference>
<name>T0HZ22_9SPHN</name>
<organism evidence="8 9">
    <name type="scientific">Sphingobium quisquiliarum P25</name>
    <dbReference type="NCBI Taxonomy" id="1329909"/>
    <lineage>
        <taxon>Bacteria</taxon>
        <taxon>Pseudomonadati</taxon>
        <taxon>Pseudomonadota</taxon>
        <taxon>Alphaproteobacteria</taxon>
        <taxon>Sphingomonadales</taxon>
        <taxon>Sphingomonadaceae</taxon>
        <taxon>Sphingobium</taxon>
    </lineage>
</organism>
<keyword evidence="5" id="KW-0560">Oxidoreductase</keyword>
<dbReference type="GO" id="GO:0031418">
    <property type="term" value="F:L-ascorbic acid binding"/>
    <property type="evidence" value="ECO:0007669"/>
    <property type="project" value="UniProtKB-KW"/>
</dbReference>
<evidence type="ECO:0000313" key="8">
    <source>
        <dbReference type="EMBL" id="EQB02764.1"/>
    </source>
</evidence>
<comment type="cofactor">
    <cofactor evidence="1">
        <name>L-ascorbate</name>
        <dbReference type="ChEBI" id="CHEBI:38290"/>
    </cofactor>
</comment>
<dbReference type="Proteomes" id="UP000015525">
    <property type="component" value="Unassembled WGS sequence"/>
</dbReference>
<keyword evidence="4" id="KW-0223">Dioxygenase</keyword>
<sequence>MTDVIDDGGIASPARARIGEAVRARLERNPMVSRIDAPRLEIYGRRDFLNAEECAGLRALIDAGAQPSTLFSGSANADYRTSHSCNLDPWDPLVMIISDRICALTGLPSENGETLQGQRYAVGQEYKPHCDYFPVTANYWPAMRTTGGQRSWTAMIYLSAVEAGGETHFPHCEFMVPPVEGMILLWNNMKPDGAPNPDSLHAARPVERGEKYVVTKWFREKRWGG</sequence>
<dbReference type="InterPro" id="IPR045054">
    <property type="entry name" value="P4HA-like"/>
</dbReference>
<keyword evidence="2" id="KW-0479">Metal-binding</keyword>
<dbReference type="AlphaFoldDB" id="T0HZ22"/>
<evidence type="ECO:0000256" key="1">
    <source>
        <dbReference type="ARBA" id="ARBA00001961"/>
    </source>
</evidence>
<comment type="caution">
    <text evidence="8">The sequence shown here is derived from an EMBL/GenBank/DDBJ whole genome shotgun (WGS) entry which is preliminary data.</text>
</comment>
<gene>
    <name evidence="8" type="ORF">L288_15685</name>
</gene>
<protein>
    <submittedName>
        <fullName evidence="8">2OG-Fe(II) oxygenase</fullName>
    </submittedName>
</protein>
<reference evidence="8 9" key="1">
    <citation type="journal article" date="2013" name="Genome Announc.">
        <title>Draft Genome Sequence of Sphingobium quisquiliarum Strain P25T, a Novel Hexachlorocyclohexane (HCH)-Degrading Bacterium Isolated from an HCH Dumpsite.</title>
        <authorList>
            <person name="Kumar Singh A."/>
            <person name="Sangwan N."/>
            <person name="Sharma A."/>
            <person name="Gupta V."/>
            <person name="Khurana J.P."/>
            <person name="Lal R."/>
        </authorList>
    </citation>
    <scope>NUCLEOTIDE SEQUENCE [LARGE SCALE GENOMIC DNA]</scope>
    <source>
        <strain evidence="8 9">P25</strain>
    </source>
</reference>
<dbReference type="PROSITE" id="PS51471">
    <property type="entry name" value="FE2OG_OXY"/>
    <property type="match status" value="1"/>
</dbReference>
<dbReference type="Pfam" id="PF13640">
    <property type="entry name" value="2OG-FeII_Oxy_3"/>
    <property type="match status" value="1"/>
</dbReference>
<dbReference type="InterPro" id="IPR005123">
    <property type="entry name" value="Oxoglu/Fe-dep_dioxygenase_dom"/>
</dbReference>
<evidence type="ECO:0000256" key="3">
    <source>
        <dbReference type="ARBA" id="ARBA00022896"/>
    </source>
</evidence>
<proteinExistence type="predicted"/>
<evidence type="ECO:0000313" key="9">
    <source>
        <dbReference type="Proteomes" id="UP000015525"/>
    </source>
</evidence>
<accession>T0HZ22</accession>
<evidence type="ECO:0000256" key="4">
    <source>
        <dbReference type="ARBA" id="ARBA00022964"/>
    </source>
</evidence>
<dbReference type="InterPro" id="IPR044862">
    <property type="entry name" value="Pro_4_hyd_alph_FE2OG_OXY"/>
</dbReference>
<dbReference type="GO" id="GO:0004656">
    <property type="term" value="F:procollagen-proline 4-dioxygenase activity"/>
    <property type="evidence" value="ECO:0007669"/>
    <property type="project" value="TreeGrafter"/>
</dbReference>
<keyword evidence="9" id="KW-1185">Reference proteome</keyword>
<evidence type="ECO:0000256" key="2">
    <source>
        <dbReference type="ARBA" id="ARBA00022723"/>
    </source>
</evidence>
<dbReference type="PATRIC" id="fig|1329909.3.peg.3016"/>
<evidence type="ECO:0000256" key="6">
    <source>
        <dbReference type="ARBA" id="ARBA00023004"/>
    </source>
</evidence>
<dbReference type="GO" id="GO:0005506">
    <property type="term" value="F:iron ion binding"/>
    <property type="evidence" value="ECO:0007669"/>
    <property type="project" value="InterPro"/>
</dbReference>
<dbReference type="Gene3D" id="2.60.120.620">
    <property type="entry name" value="q2cbj1_9rhob like domain"/>
    <property type="match status" value="1"/>
</dbReference>
<dbReference type="InterPro" id="IPR006620">
    <property type="entry name" value="Pro_4_hyd_alph"/>
</dbReference>
<evidence type="ECO:0000256" key="5">
    <source>
        <dbReference type="ARBA" id="ARBA00023002"/>
    </source>
</evidence>